<dbReference type="Gene3D" id="3.40.960.10">
    <property type="entry name" value="VSR Endonuclease"/>
    <property type="match status" value="1"/>
</dbReference>
<protein>
    <submittedName>
        <fullName evidence="2">DUF559 domain-containing protein</fullName>
    </submittedName>
</protein>
<evidence type="ECO:0000313" key="3">
    <source>
        <dbReference type="Proteomes" id="UP001165561"/>
    </source>
</evidence>
<proteinExistence type="predicted"/>
<dbReference type="InterPro" id="IPR007569">
    <property type="entry name" value="DUF559"/>
</dbReference>
<dbReference type="Pfam" id="PF04480">
    <property type="entry name" value="DUF559"/>
    <property type="match status" value="1"/>
</dbReference>
<dbReference type="SUPFAM" id="SSF52980">
    <property type="entry name" value="Restriction endonuclease-like"/>
    <property type="match status" value="1"/>
</dbReference>
<feature type="domain" description="DUF559" evidence="1">
    <location>
        <begin position="66"/>
        <end position="129"/>
    </location>
</feature>
<organism evidence="2 3">
    <name type="scientific">Georgenia halotolerans</name>
    <dbReference type="NCBI Taxonomy" id="3028317"/>
    <lineage>
        <taxon>Bacteria</taxon>
        <taxon>Bacillati</taxon>
        <taxon>Actinomycetota</taxon>
        <taxon>Actinomycetes</taxon>
        <taxon>Micrococcales</taxon>
        <taxon>Bogoriellaceae</taxon>
        <taxon>Georgenia</taxon>
    </lineage>
</organism>
<comment type="caution">
    <text evidence="2">The sequence shown here is derived from an EMBL/GenBank/DDBJ whole genome shotgun (WGS) entry which is preliminary data.</text>
</comment>
<name>A0ABT5TTK1_9MICO</name>
<evidence type="ECO:0000259" key="1">
    <source>
        <dbReference type="Pfam" id="PF04480"/>
    </source>
</evidence>
<feature type="non-terminal residue" evidence="2">
    <location>
        <position position="1"/>
    </location>
</feature>
<dbReference type="InterPro" id="IPR011335">
    <property type="entry name" value="Restrct_endonuc-II-like"/>
</dbReference>
<gene>
    <name evidence="2" type="ORF">PU560_02755</name>
</gene>
<dbReference type="EMBL" id="JARACI010000460">
    <property type="protein sequence ID" value="MDD9205386.1"/>
    <property type="molecule type" value="Genomic_DNA"/>
</dbReference>
<evidence type="ECO:0000313" key="2">
    <source>
        <dbReference type="EMBL" id="MDD9205386.1"/>
    </source>
</evidence>
<keyword evidence="3" id="KW-1185">Reference proteome</keyword>
<reference evidence="2" key="1">
    <citation type="submission" date="2023-02" db="EMBL/GenBank/DDBJ databases">
        <title>Georgenia sp.10Sc9-8, isolated from a soil sample collected from the Taklamakan desert.</title>
        <authorList>
            <person name="Liu S."/>
        </authorList>
    </citation>
    <scope>NUCLEOTIDE SEQUENCE</scope>
    <source>
        <strain evidence="2">10Sc9-8</strain>
    </source>
</reference>
<accession>A0ABT5TTK1</accession>
<sequence>EEVARLRRSRPGARGCRRLDEALTYVTGRAESPPESRLRVYVIRAGLRAPQANYSVVVGGVFLARVDLAWPEVRVAVEYDGEYHDDPDQVAADRARLNRLKAAGWTVLVVDRHQMRRPDQVVQQIGAVLARAGR</sequence>
<dbReference type="Proteomes" id="UP001165561">
    <property type="component" value="Unassembled WGS sequence"/>
</dbReference>